<gene>
    <name evidence="3" type="ORF">M9Y10_023748</name>
</gene>
<keyword evidence="1" id="KW-0653">Protein transport</keyword>
<dbReference type="Pfam" id="PF02136">
    <property type="entry name" value="NTF2"/>
    <property type="match status" value="1"/>
</dbReference>
<proteinExistence type="predicted"/>
<dbReference type="PROSITE" id="PS50177">
    <property type="entry name" value="NTF2_DOMAIN"/>
    <property type="match status" value="1"/>
</dbReference>
<evidence type="ECO:0000256" key="1">
    <source>
        <dbReference type="RuleBase" id="RU369002"/>
    </source>
</evidence>
<accession>A0ABR2KWK7</accession>
<dbReference type="EMBL" id="JAPFFF010000003">
    <property type="protein sequence ID" value="KAK8895302.1"/>
    <property type="molecule type" value="Genomic_DNA"/>
</dbReference>
<name>A0ABR2KWK7_9EUKA</name>
<comment type="subcellular location">
    <subcellularLocation>
        <location evidence="1">Cytoplasm</location>
    </subcellularLocation>
    <subcellularLocation>
        <location evidence="1">Nucleus</location>
    </subcellularLocation>
</comment>
<dbReference type="SUPFAM" id="SSF54427">
    <property type="entry name" value="NTF2-like"/>
    <property type="match status" value="1"/>
</dbReference>
<dbReference type="InterPro" id="IPR032710">
    <property type="entry name" value="NTF2-like_dom_sf"/>
</dbReference>
<keyword evidence="1" id="KW-0813">Transport</keyword>
<evidence type="ECO:0000313" key="3">
    <source>
        <dbReference type="EMBL" id="KAK8895302.1"/>
    </source>
</evidence>
<reference evidence="3 4" key="1">
    <citation type="submission" date="2024-04" db="EMBL/GenBank/DDBJ databases">
        <title>Tritrichomonas musculus Genome.</title>
        <authorList>
            <person name="Alves-Ferreira E."/>
            <person name="Grigg M."/>
            <person name="Lorenzi H."/>
            <person name="Galac M."/>
        </authorList>
    </citation>
    <scope>NUCLEOTIDE SEQUENCE [LARGE SCALE GENOMIC DNA]</scope>
    <source>
        <strain evidence="3 4">EAF2021</strain>
    </source>
</reference>
<comment type="caution">
    <text evidence="3">The sequence shown here is derived from an EMBL/GenBank/DDBJ whole genome shotgun (WGS) entry which is preliminary data.</text>
</comment>
<keyword evidence="1" id="KW-0963">Cytoplasm</keyword>
<dbReference type="PANTHER" id="PTHR12612">
    <property type="entry name" value="NUCLEAR TRANSPORT FACTOR 2"/>
    <property type="match status" value="1"/>
</dbReference>
<dbReference type="InterPro" id="IPR018222">
    <property type="entry name" value="Nuclear_transport_factor_2_euk"/>
</dbReference>
<organism evidence="3 4">
    <name type="scientific">Tritrichomonas musculus</name>
    <dbReference type="NCBI Taxonomy" id="1915356"/>
    <lineage>
        <taxon>Eukaryota</taxon>
        <taxon>Metamonada</taxon>
        <taxon>Parabasalia</taxon>
        <taxon>Tritrichomonadida</taxon>
        <taxon>Tritrichomonadidae</taxon>
        <taxon>Tritrichomonas</taxon>
    </lineage>
</organism>
<feature type="domain" description="NTF2" evidence="2">
    <location>
        <begin position="6"/>
        <end position="129"/>
    </location>
</feature>
<dbReference type="Proteomes" id="UP001470230">
    <property type="component" value="Unassembled WGS sequence"/>
</dbReference>
<sequence length="132" mass="15219">MDYKSLAKGFVDFYYKAYNGHLKQDEIQRHQLSILYTKETLLTNQDQELIGVESIMNYILNENLKYHMKEPVNISSQPSGGNSVLVCVQGESLFVDMEIPQRLSFSEIFLITINENRDGFVIMNQIFSTQGI</sequence>
<dbReference type="Gene3D" id="3.10.450.50">
    <property type="match status" value="1"/>
</dbReference>
<evidence type="ECO:0000313" key="4">
    <source>
        <dbReference type="Proteomes" id="UP001470230"/>
    </source>
</evidence>
<protein>
    <recommendedName>
        <fullName evidence="1">NTF2-related export protein</fullName>
    </recommendedName>
</protein>
<dbReference type="InterPro" id="IPR002075">
    <property type="entry name" value="NTF2_dom"/>
</dbReference>
<comment type="function">
    <text evidence="1">Has a role in nuclear-cytoplasmic transport of proteins and mRNAs.</text>
</comment>
<evidence type="ECO:0000259" key="2">
    <source>
        <dbReference type="PROSITE" id="PS50177"/>
    </source>
</evidence>
<keyword evidence="1" id="KW-0539">Nucleus</keyword>
<dbReference type="InterPro" id="IPR045875">
    <property type="entry name" value="NTF2"/>
</dbReference>
<keyword evidence="4" id="KW-1185">Reference proteome</keyword>